<evidence type="ECO:0000256" key="5">
    <source>
        <dbReference type="PROSITE-ProRule" id="PRU00409"/>
    </source>
</evidence>
<comment type="caution">
    <text evidence="8">The sequence shown here is derived from an EMBL/GenBank/DDBJ whole genome shotgun (WGS) entry which is preliminary data.</text>
</comment>
<evidence type="ECO:0000256" key="2">
    <source>
        <dbReference type="ARBA" id="ARBA00022741"/>
    </source>
</evidence>
<evidence type="ECO:0008006" key="10">
    <source>
        <dbReference type="Google" id="ProtNLM"/>
    </source>
</evidence>
<accession>A0ABD2QE73</accession>
<gene>
    <name evidence="8" type="ORF">Ciccas_003501</name>
</gene>
<dbReference type="Proteomes" id="UP001626550">
    <property type="component" value="Unassembled WGS sequence"/>
</dbReference>
<dbReference type="InterPro" id="IPR005481">
    <property type="entry name" value="BC-like_N"/>
</dbReference>
<dbReference type="AlphaFoldDB" id="A0ABD2QE73"/>
<proteinExistence type="predicted"/>
<dbReference type="SUPFAM" id="SSF52440">
    <property type="entry name" value="PreATP-grasp domain"/>
    <property type="match status" value="1"/>
</dbReference>
<dbReference type="InterPro" id="IPR016185">
    <property type="entry name" value="PreATP-grasp_dom_sf"/>
</dbReference>
<organism evidence="8 9">
    <name type="scientific">Cichlidogyrus casuarinus</name>
    <dbReference type="NCBI Taxonomy" id="1844966"/>
    <lineage>
        <taxon>Eukaryota</taxon>
        <taxon>Metazoa</taxon>
        <taxon>Spiralia</taxon>
        <taxon>Lophotrochozoa</taxon>
        <taxon>Platyhelminthes</taxon>
        <taxon>Monogenea</taxon>
        <taxon>Monopisthocotylea</taxon>
        <taxon>Dactylogyridea</taxon>
        <taxon>Ancyrocephalidae</taxon>
        <taxon>Cichlidogyrus</taxon>
    </lineage>
</organism>
<keyword evidence="1" id="KW-0436">Ligase</keyword>
<name>A0ABD2QE73_9PLAT</name>
<dbReference type="PANTHER" id="PTHR43778">
    <property type="entry name" value="PYRUVATE CARBOXYLASE"/>
    <property type="match status" value="1"/>
</dbReference>
<evidence type="ECO:0000313" key="9">
    <source>
        <dbReference type="Proteomes" id="UP001626550"/>
    </source>
</evidence>
<evidence type="ECO:0000256" key="1">
    <source>
        <dbReference type="ARBA" id="ARBA00022598"/>
    </source>
</evidence>
<dbReference type="PROSITE" id="PS00867">
    <property type="entry name" value="CPSASE_2"/>
    <property type="match status" value="1"/>
</dbReference>
<dbReference type="InterPro" id="IPR005479">
    <property type="entry name" value="CPAse_ATP-bd"/>
</dbReference>
<evidence type="ECO:0000259" key="6">
    <source>
        <dbReference type="PROSITE" id="PS50975"/>
    </source>
</evidence>
<keyword evidence="9" id="KW-1185">Reference proteome</keyword>
<feature type="domain" description="Biotin carboxylation" evidence="7">
    <location>
        <begin position="1"/>
        <end position="338"/>
    </location>
</feature>
<keyword evidence="3 5" id="KW-0067">ATP-binding</keyword>
<dbReference type="Pfam" id="PF02786">
    <property type="entry name" value="CPSase_L_D2"/>
    <property type="match status" value="1"/>
</dbReference>
<reference evidence="8 9" key="1">
    <citation type="submission" date="2024-11" db="EMBL/GenBank/DDBJ databases">
        <title>Adaptive evolution of stress response genes in parasites aligns with host niche diversity.</title>
        <authorList>
            <person name="Hahn C."/>
            <person name="Resl P."/>
        </authorList>
    </citation>
    <scope>NUCLEOTIDE SEQUENCE [LARGE SCALE GENOMIC DNA]</scope>
    <source>
        <strain evidence="8">EGGRZ-B1_66</strain>
        <tissue evidence="8">Body</tissue>
    </source>
</reference>
<evidence type="ECO:0000259" key="7">
    <source>
        <dbReference type="PROSITE" id="PS50979"/>
    </source>
</evidence>
<evidence type="ECO:0000256" key="4">
    <source>
        <dbReference type="ARBA" id="ARBA00023267"/>
    </source>
</evidence>
<dbReference type="PROSITE" id="PS50979">
    <property type="entry name" value="BC"/>
    <property type="match status" value="1"/>
</dbReference>
<dbReference type="InterPro" id="IPR011761">
    <property type="entry name" value="ATP-grasp"/>
</dbReference>
<keyword evidence="2 5" id="KW-0547">Nucleotide-binding</keyword>
<dbReference type="EMBL" id="JBJKFK010000320">
    <property type="protein sequence ID" value="KAL3317845.1"/>
    <property type="molecule type" value="Genomic_DNA"/>
</dbReference>
<dbReference type="PANTHER" id="PTHR43778:SF2">
    <property type="entry name" value="PYRUVATE CARBOXYLASE, MITOCHONDRIAL"/>
    <property type="match status" value="1"/>
</dbReference>
<feature type="non-terminal residue" evidence="8">
    <location>
        <position position="338"/>
    </location>
</feature>
<dbReference type="Gene3D" id="3.30.470.20">
    <property type="entry name" value="ATP-grasp fold, B domain"/>
    <property type="match status" value="1"/>
</dbReference>
<keyword evidence="4" id="KW-0092">Biotin</keyword>
<evidence type="ECO:0000256" key="3">
    <source>
        <dbReference type="ARBA" id="ARBA00022840"/>
    </source>
</evidence>
<sequence length="338" mass="37150">MGIRTVSIYSEQDRMQMHRLKADESYLIGHGLPPVAAYLNIPEIVKIALENNVDAIHPGYGFLSERHDFAQACTDAGITFVGPSPEVVRKMGDKVEARRTAIKAGVSVIPGTNNPVNSADEAYEFVKENGLPVILKAAYGGGGRGMRVVHNLEELKENFNRASSEAKSAFGNGSMFIERFIARPRHIEVQIMGDSTGNVVHFFERDCSVQRRHQKVVEIAPAPSLDDSVRKAMLADAVKLCKSVGYENAGTVEFLYDMATGEYFFIEVNARLQVEHTVTEEVTGVDLVNTQIRVAEGNSLKDLGLSQDKISPMGYAIQCRVTTENAAKNFQPDSGRIE</sequence>
<dbReference type="InterPro" id="IPR055268">
    <property type="entry name" value="PCB-like"/>
</dbReference>
<dbReference type="GO" id="GO:0005524">
    <property type="term" value="F:ATP binding"/>
    <property type="evidence" value="ECO:0007669"/>
    <property type="project" value="UniProtKB-UniRule"/>
</dbReference>
<dbReference type="Pfam" id="PF00289">
    <property type="entry name" value="Biotin_carb_N"/>
    <property type="match status" value="1"/>
</dbReference>
<dbReference type="SUPFAM" id="SSF56059">
    <property type="entry name" value="Glutathione synthetase ATP-binding domain-like"/>
    <property type="match status" value="1"/>
</dbReference>
<protein>
    <recommendedName>
        <fullName evidence="10">Pyruvate carboxylase</fullName>
    </recommendedName>
</protein>
<dbReference type="InterPro" id="IPR011764">
    <property type="entry name" value="Biotin_carboxylation_dom"/>
</dbReference>
<dbReference type="PROSITE" id="PS50975">
    <property type="entry name" value="ATP_GRASP"/>
    <property type="match status" value="1"/>
</dbReference>
<feature type="domain" description="ATP-grasp" evidence="6">
    <location>
        <begin position="100"/>
        <end position="296"/>
    </location>
</feature>
<dbReference type="FunFam" id="3.30.1490.20:FF:000018">
    <property type="entry name" value="Biotin carboxylase"/>
    <property type="match status" value="1"/>
</dbReference>
<evidence type="ECO:0000313" key="8">
    <source>
        <dbReference type="EMBL" id="KAL3317845.1"/>
    </source>
</evidence>
<dbReference type="GO" id="GO:0016874">
    <property type="term" value="F:ligase activity"/>
    <property type="evidence" value="ECO:0007669"/>
    <property type="project" value="UniProtKB-KW"/>
</dbReference>